<dbReference type="Proteomes" id="UP000824260">
    <property type="component" value="Unassembled WGS sequence"/>
</dbReference>
<reference evidence="1" key="1">
    <citation type="submission" date="2020-10" db="EMBL/GenBank/DDBJ databases">
        <authorList>
            <person name="Gilroy R."/>
        </authorList>
    </citation>
    <scope>NUCLEOTIDE SEQUENCE</scope>
    <source>
        <strain evidence="1">ChiSjej6B24-2974</strain>
    </source>
</reference>
<gene>
    <name evidence="1" type="ORF">IAA52_00610</name>
</gene>
<dbReference type="AlphaFoldDB" id="A0A9D0ZLF1"/>
<name>A0A9D0ZLF1_9FIRM</name>
<evidence type="ECO:0000313" key="1">
    <source>
        <dbReference type="EMBL" id="HIQ81586.1"/>
    </source>
</evidence>
<dbReference type="EMBL" id="DVFZ01000009">
    <property type="protein sequence ID" value="HIQ81586.1"/>
    <property type="molecule type" value="Genomic_DNA"/>
</dbReference>
<evidence type="ECO:0000313" key="2">
    <source>
        <dbReference type="Proteomes" id="UP000824260"/>
    </source>
</evidence>
<reference evidence="1" key="2">
    <citation type="journal article" date="2021" name="PeerJ">
        <title>Extensive microbial diversity within the chicken gut microbiome revealed by metagenomics and culture.</title>
        <authorList>
            <person name="Gilroy R."/>
            <person name="Ravi A."/>
            <person name="Getino M."/>
            <person name="Pursley I."/>
            <person name="Horton D.L."/>
            <person name="Alikhan N.F."/>
            <person name="Baker D."/>
            <person name="Gharbi K."/>
            <person name="Hall N."/>
            <person name="Watson M."/>
            <person name="Adriaenssens E.M."/>
            <person name="Foster-Nyarko E."/>
            <person name="Jarju S."/>
            <person name="Secka A."/>
            <person name="Antonio M."/>
            <person name="Oren A."/>
            <person name="Chaudhuri R.R."/>
            <person name="La Ragione R."/>
            <person name="Hildebrand F."/>
            <person name="Pallen M.J."/>
        </authorList>
    </citation>
    <scope>NUCLEOTIDE SEQUENCE</scope>
    <source>
        <strain evidence="1">ChiSjej6B24-2974</strain>
    </source>
</reference>
<accession>A0A9D0ZLF1</accession>
<sequence>MNAAIERMIVEGMVIKRKRERALFELSHPQKRDHFLWHIEQYLEPSFFHRIIVDGPEDAYPLLKERGAPEDCYILSLYKDMDGTFVPLRQAMTWEGILYADFISCIPGQLAYWHGEEGDHYLLYSD</sequence>
<protein>
    <submittedName>
        <fullName evidence="1">Uncharacterized protein</fullName>
    </submittedName>
</protein>
<proteinExistence type="predicted"/>
<comment type="caution">
    <text evidence="1">The sequence shown here is derived from an EMBL/GenBank/DDBJ whole genome shotgun (WGS) entry which is preliminary data.</text>
</comment>
<organism evidence="1 2">
    <name type="scientific">Candidatus Pullichristensenella stercorigallinarum</name>
    <dbReference type="NCBI Taxonomy" id="2840909"/>
    <lineage>
        <taxon>Bacteria</taxon>
        <taxon>Bacillati</taxon>
        <taxon>Bacillota</taxon>
        <taxon>Clostridia</taxon>
        <taxon>Candidatus Pullichristensenella</taxon>
    </lineage>
</organism>